<protein>
    <submittedName>
        <fullName evidence="2">Nuclease-related domain-containing protein</fullName>
    </submittedName>
</protein>
<dbReference type="InterPro" id="IPR011528">
    <property type="entry name" value="NERD"/>
</dbReference>
<dbReference type="Proteomes" id="UP001597221">
    <property type="component" value="Unassembled WGS sequence"/>
</dbReference>
<dbReference type="PROSITE" id="PS50965">
    <property type="entry name" value="NERD"/>
    <property type="match status" value="1"/>
</dbReference>
<dbReference type="EMBL" id="JBHUDE010000044">
    <property type="protein sequence ID" value="MFD1607917.1"/>
    <property type="molecule type" value="Genomic_DNA"/>
</dbReference>
<keyword evidence="3" id="KW-1185">Reference proteome</keyword>
<reference evidence="3" key="1">
    <citation type="journal article" date="2019" name="Int. J. Syst. Evol. Microbiol.">
        <title>The Global Catalogue of Microorganisms (GCM) 10K type strain sequencing project: providing services to taxonomists for standard genome sequencing and annotation.</title>
        <authorList>
            <consortium name="The Broad Institute Genomics Platform"/>
            <consortium name="The Broad Institute Genome Sequencing Center for Infectious Disease"/>
            <person name="Wu L."/>
            <person name="Ma J."/>
        </authorList>
    </citation>
    <scope>NUCLEOTIDE SEQUENCE [LARGE SCALE GENOMIC DNA]</scope>
    <source>
        <strain evidence="3">CGMCC 1.12376</strain>
    </source>
</reference>
<proteinExistence type="predicted"/>
<gene>
    <name evidence="2" type="ORF">ACFSBH_09650</name>
</gene>
<dbReference type="RefSeq" id="WP_251514872.1">
    <property type="nucleotide sequence ID" value="NZ_JAMBON010000021.1"/>
</dbReference>
<evidence type="ECO:0000259" key="1">
    <source>
        <dbReference type="PROSITE" id="PS50965"/>
    </source>
</evidence>
<evidence type="ECO:0000313" key="3">
    <source>
        <dbReference type="Proteomes" id="UP001597221"/>
    </source>
</evidence>
<evidence type="ECO:0000313" key="2">
    <source>
        <dbReference type="EMBL" id="MFD1607917.1"/>
    </source>
</evidence>
<organism evidence="2 3">
    <name type="scientific">Oceanobacillus luteolus</name>
    <dbReference type="NCBI Taxonomy" id="1274358"/>
    <lineage>
        <taxon>Bacteria</taxon>
        <taxon>Bacillati</taxon>
        <taxon>Bacillota</taxon>
        <taxon>Bacilli</taxon>
        <taxon>Bacillales</taxon>
        <taxon>Bacillaceae</taxon>
        <taxon>Oceanobacillus</taxon>
    </lineage>
</organism>
<accession>A0ABW4HS00</accession>
<feature type="domain" description="NERD" evidence="1">
    <location>
        <begin position="39"/>
        <end position="149"/>
    </location>
</feature>
<sequence>MMEVITKLQPSPKLLLFESLSRRMHLSNKDKLTYLNLKKGYEGELLFSKLTENITGEGLILNDLLFEYNQTAFQIDCLIINQAKIFLYEVKNFEGDFYLENEKLFKKPRQEILNPLHQLSRAESLLRQVLLSLGYNTPIDASVIFVNPAFTLYQAPLDIPVIFPNQIHRHLEFVSNQSTSITSNMRRLAAKLLDLRKTEYPFDKPHYAYEELKKGIVCPTCGRGAVNSVKRSCICESCGHKESPTNAVLRSVKEFRLLFPERRVTTGEIYDWCGGVFSKRTVHRILSKHFKAVGVNRWTYFE</sequence>
<name>A0ABW4HS00_9BACI</name>
<dbReference type="Pfam" id="PF08378">
    <property type="entry name" value="NERD"/>
    <property type="match status" value="1"/>
</dbReference>
<comment type="caution">
    <text evidence="2">The sequence shown here is derived from an EMBL/GenBank/DDBJ whole genome shotgun (WGS) entry which is preliminary data.</text>
</comment>